<evidence type="ECO:0008006" key="3">
    <source>
        <dbReference type="Google" id="ProtNLM"/>
    </source>
</evidence>
<dbReference type="Proteomes" id="UP000031552">
    <property type="component" value="Unassembled WGS sequence"/>
</dbReference>
<dbReference type="InterPro" id="IPR023393">
    <property type="entry name" value="START-like_dom_sf"/>
</dbReference>
<accession>A0A090D207</accession>
<keyword evidence="2" id="KW-1185">Reference proteome</keyword>
<sequence length="142" mass="17020">MFKWFYEYNLEVDLPLEELWSFCTNPSHWPKNIDEFESCMLEAPFQKGSTVKTKIKNKKGHVSIHILDVEPYRSYKTLTKIPFFSQESLTTFQKISKTRSKLTTKTCVKSILTPFFRSYYRKKIEKQYDSFSKIMIEMVNRT</sequence>
<dbReference type="STRING" id="1437425.CSEC_1396"/>
<protein>
    <recommendedName>
        <fullName evidence="3">Polyketide cyclase/dehydrase</fullName>
    </recommendedName>
</protein>
<dbReference type="EMBL" id="CCEJ010000006">
    <property type="protein sequence ID" value="CDR34215.1"/>
    <property type="molecule type" value="Genomic_DNA"/>
</dbReference>
<evidence type="ECO:0000313" key="2">
    <source>
        <dbReference type="Proteomes" id="UP000031552"/>
    </source>
</evidence>
<dbReference type="SUPFAM" id="SSF55961">
    <property type="entry name" value="Bet v1-like"/>
    <property type="match status" value="1"/>
</dbReference>
<name>A0A090D207_9BACT</name>
<dbReference type="AlphaFoldDB" id="A0A090D207"/>
<gene>
    <name evidence="1" type="ORF">CSEC_1396</name>
</gene>
<dbReference type="Gene3D" id="3.30.530.20">
    <property type="match status" value="1"/>
</dbReference>
<dbReference type="RefSeq" id="WP_041017766.1">
    <property type="nucleotide sequence ID" value="NZ_CCEJ010000006.1"/>
</dbReference>
<proteinExistence type="predicted"/>
<organism evidence="1 2">
    <name type="scientific">Candidatus Criblamydia sequanensis CRIB-18</name>
    <dbReference type="NCBI Taxonomy" id="1437425"/>
    <lineage>
        <taxon>Bacteria</taxon>
        <taxon>Pseudomonadati</taxon>
        <taxon>Chlamydiota</taxon>
        <taxon>Chlamydiia</taxon>
        <taxon>Parachlamydiales</taxon>
        <taxon>Candidatus Criblamydiaceae</taxon>
        <taxon>Candidatus Criblamydia</taxon>
    </lineage>
</organism>
<reference evidence="1" key="1">
    <citation type="submission" date="2013-12" db="EMBL/GenBank/DDBJ databases">
        <authorList>
            <person name="Linke B."/>
        </authorList>
    </citation>
    <scope>NUCLEOTIDE SEQUENCE [LARGE SCALE GENOMIC DNA]</scope>
    <source>
        <strain evidence="1">CRIB-18</strain>
    </source>
</reference>
<dbReference type="OrthoDB" id="2374625at2"/>
<evidence type="ECO:0000313" key="1">
    <source>
        <dbReference type="EMBL" id="CDR34215.1"/>
    </source>
</evidence>
<comment type="caution">
    <text evidence="1">The sequence shown here is derived from an EMBL/GenBank/DDBJ whole genome shotgun (WGS) entry which is preliminary data.</text>
</comment>
<reference evidence="1" key="2">
    <citation type="submission" date="2014-09" db="EMBL/GenBank/DDBJ databases">
        <title>Criblamydia sequanensis harbors a mega-plasmid encoding arsenite resistance.</title>
        <authorList>
            <person name="Bertelli C."/>
            <person name="Goesmann A."/>
            <person name="Greub G."/>
        </authorList>
    </citation>
    <scope>NUCLEOTIDE SEQUENCE [LARGE SCALE GENOMIC DNA]</scope>
    <source>
        <strain evidence="1">CRIB-18</strain>
    </source>
</reference>